<dbReference type="EC" id="1.1.99.28" evidence="4"/>
<dbReference type="GO" id="GO:0000166">
    <property type="term" value="F:nucleotide binding"/>
    <property type="evidence" value="ECO:0007669"/>
    <property type="project" value="InterPro"/>
</dbReference>
<keyword evidence="2" id="KW-0732">Signal</keyword>
<dbReference type="RefSeq" id="WP_146402781.1">
    <property type="nucleotide sequence ID" value="NZ_SJPQ01000004.1"/>
</dbReference>
<dbReference type="PANTHER" id="PTHR43818">
    <property type="entry name" value="BCDNA.GH03377"/>
    <property type="match status" value="1"/>
</dbReference>
<organism evidence="4 5">
    <name type="scientific">Pseudobythopirellula maris</name>
    <dbReference type="NCBI Taxonomy" id="2527991"/>
    <lineage>
        <taxon>Bacteria</taxon>
        <taxon>Pseudomonadati</taxon>
        <taxon>Planctomycetota</taxon>
        <taxon>Planctomycetia</taxon>
        <taxon>Pirellulales</taxon>
        <taxon>Lacipirellulaceae</taxon>
        <taxon>Pseudobythopirellula</taxon>
    </lineage>
</organism>
<dbReference type="EMBL" id="SJPQ01000004">
    <property type="protein sequence ID" value="TWT86747.1"/>
    <property type="molecule type" value="Genomic_DNA"/>
</dbReference>
<dbReference type="SUPFAM" id="SSF51735">
    <property type="entry name" value="NAD(P)-binding Rossmann-fold domains"/>
    <property type="match status" value="1"/>
</dbReference>
<evidence type="ECO:0000259" key="3">
    <source>
        <dbReference type="Pfam" id="PF01408"/>
    </source>
</evidence>
<dbReference type="InterPro" id="IPR036291">
    <property type="entry name" value="NAD(P)-bd_dom_sf"/>
</dbReference>
<dbReference type="PANTHER" id="PTHR43818:SF5">
    <property type="entry name" value="OXIDOREDUCTASE FAMILY PROTEIN"/>
    <property type="match status" value="1"/>
</dbReference>
<name>A0A5C5ZIC5_9BACT</name>
<dbReference type="Proteomes" id="UP000315440">
    <property type="component" value="Unassembled WGS sequence"/>
</dbReference>
<feature type="region of interest" description="Disordered" evidence="1">
    <location>
        <begin position="457"/>
        <end position="481"/>
    </location>
</feature>
<dbReference type="AlphaFoldDB" id="A0A5C5ZIC5"/>
<dbReference type="InterPro" id="IPR006311">
    <property type="entry name" value="TAT_signal"/>
</dbReference>
<evidence type="ECO:0000256" key="2">
    <source>
        <dbReference type="SAM" id="SignalP"/>
    </source>
</evidence>
<protein>
    <submittedName>
        <fullName evidence="4">Glucose--fructose oxidoreductase</fullName>
        <ecNumber evidence="4">1.1.99.28</ecNumber>
    </submittedName>
</protein>
<accession>A0A5C5ZIC5</accession>
<dbReference type="Gene3D" id="3.40.50.720">
    <property type="entry name" value="NAD(P)-binding Rossmann-like Domain"/>
    <property type="match status" value="1"/>
</dbReference>
<keyword evidence="5" id="KW-1185">Reference proteome</keyword>
<evidence type="ECO:0000313" key="4">
    <source>
        <dbReference type="EMBL" id="TWT86747.1"/>
    </source>
</evidence>
<sequence precursor="true">MPIDSVTRRRFLAATGAGAAALAAPSAMGATSVDAPQTNSALRIGFIGVGDDGRVRSGGSRGRCQAHIDTVTHLQKERGTVEAAYVCDVFNLYTDSSQSKIKEATGKEPKKTGDYRDILADPSIDAVVIATPDHWHARQTIDALEAGKHVYCEKPMTHSVQEAIDVYHAWKRSGKVMQVGVQSTSLPVWGKANEYITTGRLGKVLGYQTEYFRNSDLGQWRYYPLIKEMTPKNIDWNMFLGREFDLAPEQPFDRARFGQWRCYWDFGAGMFTDLFVHRTTSMLKATGLRFPGRVTGGGGIYLEYDGRDVPDVATVVADFEEGCQGLVTATMCSNKQPIKQFIRGHFGNLLFGNGEQFDGFDFVAERSPVTHDSSIQDHRVESGLIRNTTFAHFQNFVDAVGADDPAMVNCSPELGAAAMAVVKLGSMSYRTGKVYHFDSESMTYGEADSSWAERWEQRSKNRGDASHVAGWTGGDKGSKLLPPEYQSLEGAWVDGKDPAAGA</sequence>
<dbReference type="InterPro" id="IPR000683">
    <property type="entry name" value="Gfo/Idh/MocA-like_OxRdtase_N"/>
</dbReference>
<keyword evidence="4" id="KW-0560">Oxidoreductase</keyword>
<feature type="chain" id="PRO_5022964878" evidence="2">
    <location>
        <begin position="30"/>
        <end position="502"/>
    </location>
</feature>
<gene>
    <name evidence="4" type="primary">gfo_4</name>
    <name evidence="4" type="ORF">Mal64_35770</name>
</gene>
<dbReference type="InterPro" id="IPR050463">
    <property type="entry name" value="Gfo/Idh/MocA_oxidrdct_glycsds"/>
</dbReference>
<reference evidence="4 5" key="1">
    <citation type="submission" date="2019-02" db="EMBL/GenBank/DDBJ databases">
        <title>Deep-cultivation of Planctomycetes and their phenomic and genomic characterization uncovers novel biology.</title>
        <authorList>
            <person name="Wiegand S."/>
            <person name="Jogler M."/>
            <person name="Boedeker C."/>
            <person name="Pinto D."/>
            <person name="Vollmers J."/>
            <person name="Rivas-Marin E."/>
            <person name="Kohn T."/>
            <person name="Peeters S.H."/>
            <person name="Heuer A."/>
            <person name="Rast P."/>
            <person name="Oberbeckmann S."/>
            <person name="Bunk B."/>
            <person name="Jeske O."/>
            <person name="Meyerdierks A."/>
            <person name="Storesund J.E."/>
            <person name="Kallscheuer N."/>
            <person name="Luecker S."/>
            <person name="Lage O.M."/>
            <person name="Pohl T."/>
            <person name="Merkel B.J."/>
            <person name="Hornburger P."/>
            <person name="Mueller R.-W."/>
            <person name="Bruemmer F."/>
            <person name="Labrenz M."/>
            <person name="Spormann A.M."/>
            <person name="Op Den Camp H."/>
            <person name="Overmann J."/>
            <person name="Amann R."/>
            <person name="Jetten M.S.M."/>
            <person name="Mascher T."/>
            <person name="Medema M.H."/>
            <person name="Devos D.P."/>
            <person name="Kaster A.-K."/>
            <person name="Ovreas L."/>
            <person name="Rohde M."/>
            <person name="Galperin M.Y."/>
            <person name="Jogler C."/>
        </authorList>
    </citation>
    <scope>NUCLEOTIDE SEQUENCE [LARGE SCALE GENOMIC DNA]</scope>
    <source>
        <strain evidence="4 5">Mal64</strain>
    </source>
</reference>
<dbReference type="PROSITE" id="PS51318">
    <property type="entry name" value="TAT"/>
    <property type="match status" value="1"/>
</dbReference>
<comment type="caution">
    <text evidence="4">The sequence shown here is derived from an EMBL/GenBank/DDBJ whole genome shotgun (WGS) entry which is preliminary data.</text>
</comment>
<dbReference type="SUPFAM" id="SSF55347">
    <property type="entry name" value="Glyceraldehyde-3-phosphate dehydrogenase-like, C-terminal domain"/>
    <property type="match status" value="1"/>
</dbReference>
<evidence type="ECO:0000256" key="1">
    <source>
        <dbReference type="SAM" id="MobiDB-lite"/>
    </source>
</evidence>
<evidence type="ECO:0000313" key="5">
    <source>
        <dbReference type="Proteomes" id="UP000315440"/>
    </source>
</evidence>
<dbReference type="Pfam" id="PF01408">
    <property type="entry name" value="GFO_IDH_MocA"/>
    <property type="match status" value="1"/>
</dbReference>
<proteinExistence type="predicted"/>
<dbReference type="OrthoDB" id="9788246at2"/>
<feature type="signal peptide" evidence="2">
    <location>
        <begin position="1"/>
        <end position="29"/>
    </location>
</feature>
<feature type="domain" description="Gfo/Idh/MocA-like oxidoreductase N-terminal" evidence="3">
    <location>
        <begin position="43"/>
        <end position="180"/>
    </location>
</feature>
<dbReference type="GO" id="GO:0047061">
    <property type="term" value="F:glucose-fructose oxidoreductase activity"/>
    <property type="evidence" value="ECO:0007669"/>
    <property type="project" value="UniProtKB-EC"/>
</dbReference>
<dbReference type="Gene3D" id="3.30.360.10">
    <property type="entry name" value="Dihydrodipicolinate Reductase, domain 2"/>
    <property type="match status" value="1"/>
</dbReference>